<organism evidence="3 4">
    <name type="scientific">Diplocarpon coronariae</name>
    <dbReference type="NCBI Taxonomy" id="2795749"/>
    <lineage>
        <taxon>Eukaryota</taxon>
        <taxon>Fungi</taxon>
        <taxon>Dikarya</taxon>
        <taxon>Ascomycota</taxon>
        <taxon>Pezizomycotina</taxon>
        <taxon>Leotiomycetes</taxon>
        <taxon>Helotiales</taxon>
        <taxon>Drepanopezizaceae</taxon>
        <taxon>Diplocarpon</taxon>
    </lineage>
</organism>
<accession>A0A218YX24</accession>
<dbReference type="Proteomes" id="UP000242519">
    <property type="component" value="Unassembled WGS sequence"/>
</dbReference>
<evidence type="ECO:0000313" key="4">
    <source>
        <dbReference type="Proteomes" id="UP000242519"/>
    </source>
</evidence>
<evidence type="ECO:0000256" key="1">
    <source>
        <dbReference type="SAM" id="MobiDB-lite"/>
    </source>
</evidence>
<reference evidence="3 4" key="1">
    <citation type="submission" date="2017-04" db="EMBL/GenBank/DDBJ databases">
        <title>Draft genome sequence of Marssonina coronaria NL1: causal agent of apple blotch.</title>
        <authorList>
            <person name="Cheng Q."/>
        </authorList>
    </citation>
    <scope>NUCLEOTIDE SEQUENCE [LARGE SCALE GENOMIC DNA]</scope>
    <source>
        <strain evidence="3 4">NL1</strain>
    </source>
</reference>
<keyword evidence="2" id="KW-1133">Transmembrane helix</keyword>
<sequence length="474" mass="52243">MLLTGHNRYVPLIVACIVFISSLGYFHKALLSLPVGRFSSIEGAFASAPPASNHHHENADGDNNHDDNDLLPPPPKQAGNISPPRAPDGSLSHVVLRSLSTPDHRYFPLRFGGHPKFLNPNILPHPSFNDTWIIVAQRGASPLPSSIWFSELVCNAQFRSGALACVEVPAILPIPATFGSKCTGDIEYYARFQGPRDARVFYGPSNPLATFGSVGTQTTCLAQWTQDFRLLVDWGYEDLSTAVFRAATELHRPDRYGAVEKNWFMFWDAEGNYYVHYDVAPNRVFAKLNIDGTVGPDLAPTAAPTDAKCLAARMPVSRSPAQAVHQATNSLSVTMCARAEADCTATPANTFIFVIFQQKTYAQFHSVYEPYVMMFRQTAPFELHAISTKPLWVYGRGGAGEGLRPPNFPEGGEWEQTEMFYVTSMSWKERGRKYHGHVDDVLLIAFGIEDERAGAIDILAGDLFAEMGLCAEVV</sequence>
<protein>
    <recommendedName>
        <fullName evidence="5">EH domain-containing protein</fullName>
    </recommendedName>
</protein>
<feature type="region of interest" description="Disordered" evidence="1">
    <location>
        <begin position="49"/>
        <end position="87"/>
    </location>
</feature>
<dbReference type="AlphaFoldDB" id="A0A218YX24"/>
<name>A0A218YX24_9HELO</name>
<keyword evidence="2" id="KW-0812">Transmembrane</keyword>
<dbReference type="STRING" id="503106.A0A218YX24"/>
<keyword evidence="2" id="KW-0472">Membrane</keyword>
<feature type="transmembrane region" description="Helical" evidence="2">
    <location>
        <begin position="9"/>
        <end position="27"/>
    </location>
</feature>
<keyword evidence="4" id="KW-1185">Reference proteome</keyword>
<dbReference type="InParanoid" id="A0A218YX24"/>
<dbReference type="EMBL" id="MZNU01000337">
    <property type="protein sequence ID" value="OWP00012.1"/>
    <property type="molecule type" value="Genomic_DNA"/>
</dbReference>
<evidence type="ECO:0008006" key="5">
    <source>
        <dbReference type="Google" id="ProtNLM"/>
    </source>
</evidence>
<evidence type="ECO:0000256" key="2">
    <source>
        <dbReference type="SAM" id="Phobius"/>
    </source>
</evidence>
<comment type="caution">
    <text evidence="3">The sequence shown here is derived from an EMBL/GenBank/DDBJ whole genome shotgun (WGS) entry which is preliminary data.</text>
</comment>
<dbReference type="OrthoDB" id="2522565at2759"/>
<gene>
    <name evidence="3" type="ORF">B2J93_2359</name>
</gene>
<feature type="compositionally biased region" description="Basic and acidic residues" evidence="1">
    <location>
        <begin position="54"/>
        <end position="68"/>
    </location>
</feature>
<proteinExistence type="predicted"/>
<evidence type="ECO:0000313" key="3">
    <source>
        <dbReference type="EMBL" id="OWP00012.1"/>
    </source>
</evidence>